<dbReference type="PRINTS" id="PR00081">
    <property type="entry name" value="GDHRDH"/>
</dbReference>
<evidence type="ECO:0000256" key="8">
    <source>
        <dbReference type="ARBA" id="ARBA00023098"/>
    </source>
</evidence>
<comment type="subcellular location">
    <subcellularLocation>
        <location evidence="1">Endoplasmic reticulum</location>
    </subcellularLocation>
</comment>
<gene>
    <name evidence="13" type="ORF">LRAMOSA04259</name>
</gene>
<evidence type="ECO:0000256" key="1">
    <source>
        <dbReference type="ARBA" id="ARBA00004240"/>
    </source>
</evidence>
<keyword evidence="12" id="KW-1133">Transmembrane helix</keyword>
<evidence type="ECO:0000256" key="5">
    <source>
        <dbReference type="ARBA" id="ARBA00022857"/>
    </source>
</evidence>
<dbReference type="CDD" id="cd08939">
    <property type="entry name" value="KDSR-like_SDR_c"/>
    <property type="match status" value="1"/>
</dbReference>
<evidence type="ECO:0000256" key="12">
    <source>
        <dbReference type="SAM" id="Phobius"/>
    </source>
</evidence>
<evidence type="ECO:0000256" key="3">
    <source>
        <dbReference type="ARBA" id="ARBA00004991"/>
    </source>
</evidence>
<comment type="pathway">
    <text evidence="3">Sphingolipid metabolism.</text>
</comment>
<evidence type="ECO:0000256" key="4">
    <source>
        <dbReference type="ARBA" id="ARBA00022824"/>
    </source>
</evidence>
<evidence type="ECO:0000256" key="6">
    <source>
        <dbReference type="ARBA" id="ARBA00022919"/>
    </source>
</evidence>
<dbReference type="InterPro" id="IPR045022">
    <property type="entry name" value="KDSR-like"/>
</dbReference>
<feature type="transmembrane region" description="Helical" evidence="12">
    <location>
        <begin position="26"/>
        <end position="53"/>
    </location>
</feature>
<dbReference type="Pfam" id="PF00106">
    <property type="entry name" value="adh_short"/>
    <property type="match status" value="1"/>
</dbReference>
<evidence type="ECO:0000256" key="2">
    <source>
        <dbReference type="ARBA" id="ARBA00004760"/>
    </source>
</evidence>
<evidence type="ECO:0000256" key="9">
    <source>
        <dbReference type="ARBA" id="ARBA00026112"/>
    </source>
</evidence>
<keyword evidence="5" id="KW-0521">NADP</keyword>
<sequence length="355" mass="38524">MHALKHTIVHMKKGELNNSRGKEAGILYRIMALPAWASVIIALAAALLVAVLAETIFNRFTRKAFKPAGKHCFVTGGSTGLGKALAIELVKKGANVTIVARRQSELDKAAKEIEANKVNDSQRVVTVSADMTCDADVLRAFDEAKVKMDGDPEIVCACAGAAYPKLFVDHTVEDFEYLSKLNYLGQVYVAHQATLRMREAGIKDGKIVFVSSMAGLIGIAGYAAYAPTKFALRGLADSLRNELKMYNIDVHIYLPGNIDTPGFETENLTKPKVTRIIEGPSVPVSPVDCAKSLIKGLEAGKYMITNEFIAEVLRSATRGVNPSNNFILDSLMAIVGQPVGSIYALYMDYVVKHTK</sequence>
<organism evidence="13">
    <name type="scientific">Lichtheimia ramosa</name>
    <dbReference type="NCBI Taxonomy" id="688394"/>
    <lineage>
        <taxon>Eukaryota</taxon>
        <taxon>Fungi</taxon>
        <taxon>Fungi incertae sedis</taxon>
        <taxon>Mucoromycota</taxon>
        <taxon>Mucoromycotina</taxon>
        <taxon>Mucoromycetes</taxon>
        <taxon>Mucorales</taxon>
        <taxon>Lichtheimiaceae</taxon>
        <taxon>Lichtheimia</taxon>
    </lineage>
</organism>
<dbReference type="PANTHER" id="PTHR43550">
    <property type="entry name" value="3-KETODIHYDROSPHINGOSINE REDUCTASE"/>
    <property type="match status" value="1"/>
</dbReference>
<dbReference type="GO" id="GO:0005789">
    <property type="term" value="C:endoplasmic reticulum membrane"/>
    <property type="evidence" value="ECO:0007669"/>
    <property type="project" value="TreeGrafter"/>
</dbReference>
<keyword evidence="6" id="KW-0746">Sphingolipid metabolism</keyword>
<evidence type="ECO:0000313" key="13">
    <source>
        <dbReference type="EMBL" id="CDS12064.1"/>
    </source>
</evidence>
<comment type="pathway">
    <text evidence="2">Lipid metabolism; sphingolipid metabolism.</text>
</comment>
<evidence type="ECO:0000256" key="10">
    <source>
        <dbReference type="ARBA" id="ARBA00044737"/>
    </source>
</evidence>
<dbReference type="InterPro" id="IPR002347">
    <property type="entry name" value="SDR_fam"/>
</dbReference>
<proteinExistence type="predicted"/>
<dbReference type="EC" id="1.1.1.102" evidence="9"/>
<dbReference type="PANTHER" id="PTHR43550:SF3">
    <property type="entry name" value="3-KETODIHYDROSPHINGOSINE REDUCTASE"/>
    <property type="match status" value="1"/>
</dbReference>
<dbReference type="GO" id="GO:0030148">
    <property type="term" value="P:sphingolipid biosynthetic process"/>
    <property type="evidence" value="ECO:0007669"/>
    <property type="project" value="InterPro"/>
</dbReference>
<keyword evidence="7" id="KW-0560">Oxidoreductase</keyword>
<evidence type="ECO:0000256" key="11">
    <source>
        <dbReference type="ARBA" id="ARBA00048930"/>
    </source>
</evidence>
<comment type="catalytic activity">
    <reaction evidence="11">
        <text>sphinganine + NADP(+) = 3-oxosphinganine + NADPH + H(+)</text>
        <dbReference type="Rhea" id="RHEA:22640"/>
        <dbReference type="ChEBI" id="CHEBI:15378"/>
        <dbReference type="ChEBI" id="CHEBI:57783"/>
        <dbReference type="ChEBI" id="CHEBI:57817"/>
        <dbReference type="ChEBI" id="CHEBI:58299"/>
        <dbReference type="ChEBI" id="CHEBI:58349"/>
        <dbReference type="EC" id="1.1.1.102"/>
    </reaction>
    <physiologicalReaction direction="right-to-left" evidence="11">
        <dbReference type="Rhea" id="RHEA:22642"/>
    </physiologicalReaction>
</comment>
<dbReference type="FunFam" id="3.40.50.720:FF:000468">
    <property type="entry name" value="Short-chain dehydrogenase, putative"/>
    <property type="match status" value="1"/>
</dbReference>
<dbReference type="InterPro" id="IPR036291">
    <property type="entry name" value="NAD(P)-bd_dom_sf"/>
</dbReference>
<dbReference type="AlphaFoldDB" id="A0A077WXY8"/>
<protein>
    <recommendedName>
        <fullName evidence="9">3-dehydrosphinganine reductase</fullName>
        <ecNumber evidence="9">1.1.1.102</ecNumber>
    </recommendedName>
</protein>
<keyword evidence="8" id="KW-0443">Lipid metabolism</keyword>
<dbReference type="GO" id="GO:0047560">
    <property type="term" value="F:3-dehydrosphinganine reductase activity"/>
    <property type="evidence" value="ECO:0007669"/>
    <property type="project" value="UniProtKB-EC"/>
</dbReference>
<keyword evidence="12" id="KW-0472">Membrane</keyword>
<keyword evidence="12" id="KW-0812">Transmembrane</keyword>
<reference evidence="13" key="1">
    <citation type="journal article" date="2014" name="Genome Announc.">
        <title>De novo whole-genome sequence and genome annotation of Lichtheimia ramosa.</title>
        <authorList>
            <person name="Linde J."/>
            <person name="Schwartze V."/>
            <person name="Binder U."/>
            <person name="Lass-Florl C."/>
            <person name="Voigt K."/>
            <person name="Horn F."/>
        </authorList>
    </citation>
    <scope>NUCLEOTIDE SEQUENCE</scope>
    <source>
        <strain evidence="13">JMRC FSU:6197</strain>
    </source>
</reference>
<dbReference type="GO" id="GO:0006666">
    <property type="term" value="P:3-keto-sphinganine metabolic process"/>
    <property type="evidence" value="ECO:0007669"/>
    <property type="project" value="InterPro"/>
</dbReference>
<name>A0A077WXY8_9FUNG</name>
<evidence type="ECO:0000256" key="7">
    <source>
        <dbReference type="ARBA" id="ARBA00023002"/>
    </source>
</evidence>
<feature type="transmembrane region" description="Helical" evidence="12">
    <location>
        <begin position="207"/>
        <end position="225"/>
    </location>
</feature>
<dbReference type="OrthoDB" id="10267115at2759"/>
<dbReference type="Gene3D" id="3.40.50.720">
    <property type="entry name" value="NAD(P)-binding Rossmann-like Domain"/>
    <property type="match status" value="1"/>
</dbReference>
<dbReference type="EMBL" id="LK023357">
    <property type="protein sequence ID" value="CDS12064.1"/>
    <property type="molecule type" value="Genomic_DNA"/>
</dbReference>
<keyword evidence="4" id="KW-0256">Endoplasmic reticulum</keyword>
<dbReference type="SUPFAM" id="SSF51735">
    <property type="entry name" value="NAD(P)-binding Rossmann-fold domains"/>
    <property type="match status" value="1"/>
</dbReference>
<comment type="function">
    <text evidence="10">Catalyzes the reduction of 3'-oxosphinganine (3-ketodihydrosphingosine/KDS) to sphinganine (dihydrosphingosine/DHS), the second step of de novo sphingolipid biosynthesis.</text>
</comment>
<accession>A0A077WXY8</accession>